<organism evidence="1">
    <name type="scientific">mine drainage metagenome</name>
    <dbReference type="NCBI Taxonomy" id="410659"/>
    <lineage>
        <taxon>unclassified sequences</taxon>
        <taxon>metagenomes</taxon>
        <taxon>ecological metagenomes</taxon>
    </lineage>
</organism>
<comment type="caution">
    <text evidence="1">The sequence shown here is derived from an EMBL/GenBank/DDBJ whole genome shotgun (WGS) entry which is preliminary data.</text>
</comment>
<dbReference type="Pfam" id="PF11604">
    <property type="entry name" value="CusF_Ec"/>
    <property type="match status" value="1"/>
</dbReference>
<protein>
    <recommendedName>
        <fullName evidence="2">Cation efflux system protein CusF</fullName>
    </recommendedName>
</protein>
<dbReference type="AlphaFoldDB" id="E6PTR0"/>
<name>E6PTR0_9ZZZZ</name>
<dbReference type="Gene3D" id="2.40.50.320">
    <property type="entry name" value="Copper binding periplasmic protein CusF"/>
    <property type="match status" value="1"/>
</dbReference>
<dbReference type="InterPro" id="IPR021647">
    <property type="entry name" value="CusF_Ec"/>
</dbReference>
<dbReference type="EMBL" id="CABM01000050">
    <property type="protein sequence ID" value="CBH98317.1"/>
    <property type="molecule type" value="Genomic_DNA"/>
</dbReference>
<reference evidence="1" key="1">
    <citation type="submission" date="2009-10" db="EMBL/GenBank/DDBJ databases">
        <title>Diversity of trophic interactions inside an arsenic-rich microbial ecosystem.</title>
        <authorList>
            <person name="Bertin P.N."/>
            <person name="Heinrich-Salmeron A."/>
            <person name="Pelletier E."/>
            <person name="Goulhen-Chollet F."/>
            <person name="Arsene-Ploetze F."/>
            <person name="Gallien S."/>
            <person name="Calteau A."/>
            <person name="Vallenet D."/>
            <person name="Casiot C."/>
            <person name="Chane-Woon-Ming B."/>
            <person name="Giloteaux L."/>
            <person name="Barakat M."/>
            <person name="Bonnefoy V."/>
            <person name="Bruneel O."/>
            <person name="Chandler M."/>
            <person name="Cleiss J."/>
            <person name="Duran R."/>
            <person name="Elbaz-Poulichet F."/>
            <person name="Fonknechten N."/>
            <person name="Lauga B."/>
            <person name="Mornico D."/>
            <person name="Ortet P."/>
            <person name="Schaeffer C."/>
            <person name="Siguier P."/>
            <person name="Alexander Thil Smith A."/>
            <person name="Van Dorsselaer A."/>
            <person name="Weissenbach J."/>
            <person name="Medigue C."/>
            <person name="Le Paslier D."/>
        </authorList>
    </citation>
    <scope>NUCLEOTIDE SEQUENCE</scope>
</reference>
<proteinExistence type="predicted"/>
<accession>E6PTR0</accession>
<dbReference type="InterPro" id="IPR042230">
    <property type="entry name" value="CusF_sf"/>
</dbReference>
<evidence type="ECO:0000313" key="1">
    <source>
        <dbReference type="EMBL" id="CBH98317.1"/>
    </source>
</evidence>
<evidence type="ECO:0008006" key="2">
    <source>
        <dbReference type="Google" id="ProtNLM"/>
    </source>
</evidence>
<sequence>MKTTVQTLAVLAFAAALATPALAAGSHADHDHSTPEGMAQHMQMMQSMPGMQAASPTATAGQHETDGVVRKIDVAAGKITLRHGPIPNLGMGAMTMAYQVKDKAMLDGLKDGDAVRFTAERVDGVYTVTRLERAR</sequence>
<gene>
    <name evidence="1" type="ORF">CARN2_3793</name>
</gene>